<dbReference type="Proteomes" id="UP000460207">
    <property type="component" value="Unassembled WGS sequence"/>
</dbReference>
<protein>
    <submittedName>
        <fullName evidence="1">Uncharacterized protein</fullName>
    </submittedName>
</protein>
<dbReference type="EMBL" id="WJND01000012">
    <property type="protein sequence ID" value="MRG89897.1"/>
    <property type="molecule type" value="Genomic_DNA"/>
</dbReference>
<proteinExistence type="predicted"/>
<sequence length="52" mass="5911">MKQEKVKQIAEAMSGLSYREFEEVANVIEASYHVTKKELTSKEISSAIKNVH</sequence>
<gene>
    <name evidence="1" type="ORF">GIX76_07860</name>
</gene>
<comment type="caution">
    <text evidence="1">The sequence shown here is derived from an EMBL/GenBank/DDBJ whole genome shotgun (WGS) entry which is preliminary data.</text>
</comment>
<accession>A0A7X2G1C5</accession>
<reference evidence="1 2" key="1">
    <citation type="submission" date="2019-11" db="EMBL/GenBank/DDBJ databases">
        <title>Draft genome sequence of 12 host-associated Lactobacillus reuteri rodent strains.</title>
        <authorList>
            <person name="Zhang S."/>
            <person name="Ozcam M."/>
            <person name="Van Pijkeren J.P."/>
        </authorList>
    </citation>
    <scope>NUCLEOTIDE SEQUENCE [LARGE SCALE GENOMIC DNA]</scope>
    <source>
        <strain evidence="1 2">N4I</strain>
    </source>
</reference>
<evidence type="ECO:0000313" key="2">
    <source>
        <dbReference type="Proteomes" id="UP000460207"/>
    </source>
</evidence>
<organism evidence="1 2">
    <name type="scientific">Limosilactobacillus reuteri</name>
    <name type="common">Lactobacillus reuteri</name>
    <dbReference type="NCBI Taxonomy" id="1598"/>
    <lineage>
        <taxon>Bacteria</taxon>
        <taxon>Bacillati</taxon>
        <taxon>Bacillota</taxon>
        <taxon>Bacilli</taxon>
        <taxon>Lactobacillales</taxon>
        <taxon>Lactobacillaceae</taxon>
        <taxon>Limosilactobacillus</taxon>
    </lineage>
</organism>
<dbReference type="RefSeq" id="WP_153704195.1">
    <property type="nucleotide sequence ID" value="NZ_RINS01000051.1"/>
</dbReference>
<evidence type="ECO:0000313" key="1">
    <source>
        <dbReference type="EMBL" id="MRG89897.1"/>
    </source>
</evidence>
<name>A0A7X2G1C5_LIMRT</name>
<dbReference type="AlphaFoldDB" id="A0A7X2G1C5"/>